<evidence type="ECO:0000256" key="4">
    <source>
        <dbReference type="ARBA" id="ARBA00022776"/>
    </source>
</evidence>
<evidence type="ECO:0000256" key="7">
    <source>
        <dbReference type="ARBA" id="ARBA00023306"/>
    </source>
</evidence>
<dbReference type="InterPro" id="IPR027417">
    <property type="entry name" value="P-loop_NTPase"/>
</dbReference>
<reference evidence="12" key="1">
    <citation type="journal article" date="2013" name="Genome Announc.">
        <title>Draft genome sequence of the ascomycete Phaeoacremonium aleophilum strain UCR-PA7, a causal agent of the esca disease complex in grapevines.</title>
        <authorList>
            <person name="Blanco-Ulate B."/>
            <person name="Rolshausen P."/>
            <person name="Cantu D."/>
        </authorList>
    </citation>
    <scope>NUCLEOTIDE SEQUENCE [LARGE SCALE GENOMIC DNA]</scope>
    <source>
        <strain evidence="12">UCR-PA7</strain>
    </source>
</reference>
<dbReference type="EMBL" id="KB933236">
    <property type="protein sequence ID" value="EON98058.1"/>
    <property type="molecule type" value="Genomic_DNA"/>
</dbReference>
<proteinExistence type="inferred from homology"/>
<dbReference type="FunFam" id="3.40.50.300:FF:000370">
    <property type="entry name" value="Structural maintenance of chromosomes 3"/>
    <property type="match status" value="1"/>
</dbReference>
<keyword evidence="3" id="KW-0132">Cell division</keyword>
<feature type="coiled-coil region" evidence="9">
    <location>
        <begin position="668"/>
        <end position="702"/>
    </location>
</feature>
<keyword evidence="4" id="KW-0498">Mitosis</keyword>
<dbReference type="Gene3D" id="3.30.70.1620">
    <property type="match status" value="1"/>
</dbReference>
<feature type="coiled-coil region" evidence="9">
    <location>
        <begin position="401"/>
        <end position="477"/>
    </location>
</feature>
<dbReference type="PIRSF" id="PIRSF005719">
    <property type="entry name" value="SMC"/>
    <property type="match status" value="1"/>
</dbReference>
<evidence type="ECO:0000256" key="8">
    <source>
        <dbReference type="PIRNR" id="PIRNR005719"/>
    </source>
</evidence>
<comment type="subcellular location">
    <subcellularLocation>
        <location evidence="1 8">Nucleus</location>
    </subcellularLocation>
</comment>
<dbReference type="eggNOG" id="KOG0964">
    <property type="taxonomic scope" value="Eukaryota"/>
</dbReference>
<dbReference type="GO" id="GO:0016887">
    <property type="term" value="F:ATP hydrolysis activity"/>
    <property type="evidence" value="ECO:0007669"/>
    <property type="project" value="InterPro"/>
</dbReference>
<dbReference type="SUPFAM" id="SSF75553">
    <property type="entry name" value="Smc hinge domain"/>
    <property type="match status" value="1"/>
</dbReference>
<comment type="similarity">
    <text evidence="2">Belongs to the SMC family. SMC3 subfamily.</text>
</comment>
<dbReference type="SMART" id="SM00968">
    <property type="entry name" value="SMC_hinge"/>
    <property type="match status" value="1"/>
</dbReference>
<protein>
    <recommendedName>
        <fullName evidence="8">Structural maintenance of chromosomes protein</fullName>
    </recommendedName>
</protein>
<dbReference type="RefSeq" id="XP_007917176.1">
    <property type="nucleotide sequence ID" value="XM_007918985.1"/>
</dbReference>
<dbReference type="Gene3D" id="3.40.50.300">
    <property type="entry name" value="P-loop containing nucleotide triphosphate hydrolases"/>
    <property type="match status" value="2"/>
</dbReference>
<feature type="coiled-coil region" evidence="9">
    <location>
        <begin position="188"/>
        <end position="347"/>
    </location>
</feature>
<evidence type="ECO:0000256" key="2">
    <source>
        <dbReference type="ARBA" id="ARBA00005917"/>
    </source>
</evidence>
<evidence type="ECO:0000256" key="5">
    <source>
        <dbReference type="ARBA" id="ARBA00023054"/>
    </source>
</evidence>
<dbReference type="GO" id="GO:0051276">
    <property type="term" value="P:chromosome organization"/>
    <property type="evidence" value="ECO:0007669"/>
    <property type="project" value="InterPro"/>
</dbReference>
<evidence type="ECO:0000313" key="11">
    <source>
        <dbReference type="EMBL" id="EON98058.1"/>
    </source>
</evidence>
<feature type="domain" description="SMC hinge" evidence="10">
    <location>
        <begin position="524"/>
        <end position="636"/>
    </location>
</feature>
<dbReference type="KEGG" id="tmn:UCRPA7_6447"/>
<dbReference type="InterPro" id="IPR036277">
    <property type="entry name" value="SMC_hinge_sf"/>
</dbReference>
<evidence type="ECO:0000256" key="6">
    <source>
        <dbReference type="ARBA" id="ARBA00023242"/>
    </source>
</evidence>
<name>R8BFH9_PHAM7</name>
<dbReference type="GO" id="GO:0005694">
    <property type="term" value="C:chromosome"/>
    <property type="evidence" value="ECO:0007669"/>
    <property type="project" value="InterPro"/>
</dbReference>
<dbReference type="Proteomes" id="UP000014074">
    <property type="component" value="Unassembled WGS sequence"/>
</dbReference>
<evidence type="ECO:0000256" key="1">
    <source>
        <dbReference type="ARBA" id="ARBA00004123"/>
    </source>
</evidence>
<dbReference type="GO" id="GO:0007059">
    <property type="term" value="P:chromosome segregation"/>
    <property type="evidence" value="ECO:0007669"/>
    <property type="project" value="UniProtKB-ARBA"/>
</dbReference>
<dbReference type="GO" id="GO:0005634">
    <property type="term" value="C:nucleus"/>
    <property type="evidence" value="ECO:0007669"/>
    <property type="project" value="UniProtKB-SubCell"/>
</dbReference>
<evidence type="ECO:0000256" key="9">
    <source>
        <dbReference type="SAM" id="Coils"/>
    </source>
</evidence>
<feature type="coiled-coil region" evidence="9">
    <location>
        <begin position="782"/>
        <end position="816"/>
    </location>
</feature>
<dbReference type="InterPro" id="IPR041741">
    <property type="entry name" value="SMC3_ABC_euk"/>
</dbReference>
<organism evidence="11 12">
    <name type="scientific">Phaeoacremonium minimum (strain UCR-PA7)</name>
    <name type="common">Esca disease fungus</name>
    <name type="synonym">Togninia minima</name>
    <dbReference type="NCBI Taxonomy" id="1286976"/>
    <lineage>
        <taxon>Eukaryota</taxon>
        <taxon>Fungi</taxon>
        <taxon>Dikarya</taxon>
        <taxon>Ascomycota</taxon>
        <taxon>Pezizomycotina</taxon>
        <taxon>Sordariomycetes</taxon>
        <taxon>Sordariomycetidae</taxon>
        <taxon>Togniniales</taxon>
        <taxon>Togniniaceae</taxon>
        <taxon>Phaeoacremonium</taxon>
    </lineage>
</organism>
<dbReference type="OrthoDB" id="431497at2759"/>
<keyword evidence="6 8" id="KW-0539">Nucleus</keyword>
<accession>R8BFH9</accession>
<keyword evidence="5 9" id="KW-0175">Coiled coil</keyword>
<sequence>MYIKQIIIQGFKSYKDQTIMEPFSPGTNVIVGRNGSGKSNFFAAIRFVLSDTYTSLSREERAALLHEGSGSAVNTAYVEVIFANTGERRFIGYEKDEVPIRRTIGQKKDEYSVDKKVVPRNEFIQILEAAGFSNKNPFYIVPQGRVTALTNMKEKDRLNLLKEVAGTHTYENRRAESLKIMQETNNKREKIDELLEYIKDRLSELEEEKEELRDFQDKDRERRCLEYAYYAQEQATFQESLEEIEELRQGGLENTSENQRAFIAGEKAISQMSSELSRLQQQMDLLKIDRQQLEEDRRDTAKARAKAELKLKDLADSQSTRDKAKRANDAELEAVRKEIQAKEAELSSLIPEYNKRKEREAQAKRELDAAEAGRTRLFTKQTRSSQFKSKAERDAWLRKEIKDLNESIGTQKANLVDASEEVKAVTDSISKLEKDIAEMRATQEGWVNGSADLTEKLTQAEDQREALQEELKMLRREDHKLDSIIASARQEREHAERELSHTMDGATARGLATIRRLKAARNIPGAYGTLAELMDVEEPYRVAAEQTAGASLFHYIVDNEATASMLAAELYKSQGGRITFMPLAQLRPRRVNMPHASDVVPLISRIKYNVEYDAAFQQVFGKTIVCPNLTAAGQYARSHGLDAITPDGDTTNKRGAMTGGFVDPRKSRLEAVRAVNKWRDEHEKLQAQLESIRKQIDVKGQEVTRAMGEVEKLNQVKRRDAEGREPFRNELRNKLDQLQRSRDHLEAATRRRDAVDKNINDFGESIDTYEAELMSDFKKALTNQEERQLEQFSNQVKDLQKQWNDASQARREVETRRRVLEVDLQQNLRLKEDQLSSLAFENLSSTTGTGSYSDAQKELKKIQKSAAAIVKKLELLETQMDQVGSQITQLDANKATKEQEQQEFARQIERQQKKMERSLQRKALLVGQIEECAKNIRDLGVLPEEAFRKYQKMKTKDITARLKKVNEALKKYRHVNKKAFEQYNSFTTQQEQLLQRREELDASQASIEELIAHLDETRDVAIERTFKGVSKSFAEIFERLVPAGHGRLVIQRKADRHRQEPEDSDEEAAKNSVDNYVGVGISVSFNSKVMDEQQKVQQLSGGQKSLCALCLIFAIQMEETSPMVIFDEVDANLDAQYRTAVASLMQSISTEKGTQFICTTFRPEIVMVADKCYGVTFRNKSSGIGCYSADDALEFVEGQAPR</sequence>
<dbReference type="HOGENOM" id="CLU_001042_5_0_1"/>
<keyword evidence="12" id="KW-1185">Reference proteome</keyword>
<dbReference type="InterPro" id="IPR010935">
    <property type="entry name" value="SMC_hinge"/>
</dbReference>
<dbReference type="Pfam" id="PF06470">
    <property type="entry name" value="SMC_hinge"/>
    <property type="match status" value="1"/>
</dbReference>
<keyword evidence="7" id="KW-0131">Cell cycle</keyword>
<evidence type="ECO:0000259" key="10">
    <source>
        <dbReference type="SMART" id="SM00968"/>
    </source>
</evidence>
<dbReference type="GO" id="GO:0005524">
    <property type="term" value="F:ATP binding"/>
    <property type="evidence" value="ECO:0007669"/>
    <property type="project" value="InterPro"/>
</dbReference>
<dbReference type="AlphaFoldDB" id="R8BFH9"/>
<dbReference type="SUPFAM" id="SSF52540">
    <property type="entry name" value="P-loop containing nucleoside triphosphate hydrolases"/>
    <property type="match status" value="1"/>
</dbReference>
<evidence type="ECO:0000313" key="12">
    <source>
        <dbReference type="Proteomes" id="UP000014074"/>
    </source>
</evidence>
<dbReference type="GeneID" id="19327104"/>
<dbReference type="InterPro" id="IPR003395">
    <property type="entry name" value="RecF/RecN/SMC_N"/>
</dbReference>
<dbReference type="PANTHER" id="PTHR43977">
    <property type="entry name" value="STRUCTURAL MAINTENANCE OF CHROMOSOMES PROTEIN 3"/>
    <property type="match status" value="1"/>
</dbReference>
<dbReference type="CDD" id="cd03272">
    <property type="entry name" value="ABC_SMC3_euk"/>
    <property type="match status" value="1"/>
</dbReference>
<feature type="coiled-coil region" evidence="9">
    <location>
        <begin position="859"/>
        <end position="921"/>
    </location>
</feature>
<dbReference type="InterPro" id="IPR024704">
    <property type="entry name" value="SMC"/>
</dbReference>
<evidence type="ECO:0000256" key="3">
    <source>
        <dbReference type="ARBA" id="ARBA00022618"/>
    </source>
</evidence>
<dbReference type="Pfam" id="PF02463">
    <property type="entry name" value="SMC_N"/>
    <property type="match status" value="1"/>
</dbReference>
<dbReference type="FunFam" id="3.40.50.300:FF:000424">
    <property type="entry name" value="Structural maintenance of chromosomes 3"/>
    <property type="match status" value="1"/>
</dbReference>
<gene>
    <name evidence="11" type="ORF">UCRPA7_6447</name>
</gene>
<dbReference type="Gene3D" id="1.20.1060.20">
    <property type="match status" value="1"/>
</dbReference>
<dbReference type="GO" id="GO:0051301">
    <property type="term" value="P:cell division"/>
    <property type="evidence" value="ECO:0007669"/>
    <property type="project" value="UniProtKB-KW"/>
</dbReference>